<comment type="caution">
    <text evidence="2">The sequence shown here is derived from an EMBL/GenBank/DDBJ whole genome shotgun (WGS) entry which is preliminary data.</text>
</comment>
<feature type="domain" description="Phosphodiester glycosidase" evidence="1">
    <location>
        <begin position="2"/>
        <end position="91"/>
    </location>
</feature>
<evidence type="ECO:0000313" key="2">
    <source>
        <dbReference type="EMBL" id="KXU34473.1"/>
    </source>
</evidence>
<dbReference type="PANTHER" id="PTHR40446">
    <property type="entry name" value="N-ACETYLGLUCOSAMINE-1-PHOSPHODIESTER ALPHA-N-ACETYLGLUCOSAMINIDASE"/>
    <property type="match status" value="1"/>
</dbReference>
<dbReference type="Proteomes" id="UP000070058">
    <property type="component" value="Unassembled WGS sequence"/>
</dbReference>
<evidence type="ECO:0000313" key="3">
    <source>
        <dbReference type="Proteomes" id="UP000070058"/>
    </source>
</evidence>
<sequence>MIGADADGKIYLICVDGSELDLVQAGGPVGATENELVAIAQFLGLVNAANLDGGGRSTSMVVEGKVLSHDVKRHLQSPYDDDRRVGDAVLIIDDKP</sequence>
<dbReference type="Pfam" id="PF09992">
    <property type="entry name" value="NAGPA"/>
    <property type="match status" value="1"/>
</dbReference>
<dbReference type="InterPro" id="IPR018711">
    <property type="entry name" value="NAGPA"/>
</dbReference>
<dbReference type="AlphaFoldDB" id="A0A139SIW1"/>
<reference evidence="3" key="1">
    <citation type="submission" date="2016-02" db="EMBL/GenBank/DDBJ databases">
        <authorList>
            <person name="Sanders J.G."/>
            <person name="Lin J.Y."/>
            <person name="Wertz J.T."/>
            <person name="Russell J.A."/>
            <person name="Moreau C.S."/>
            <person name="Powell S."/>
        </authorList>
    </citation>
    <scope>NUCLEOTIDE SEQUENCE [LARGE SCALE GENOMIC DNA]</scope>
    <source>
        <strain evidence="3">CAG34</strain>
    </source>
</reference>
<evidence type="ECO:0000259" key="1">
    <source>
        <dbReference type="Pfam" id="PF09992"/>
    </source>
</evidence>
<name>A0A139SIW1_9BACT</name>
<keyword evidence="3" id="KW-1185">Reference proteome</keyword>
<dbReference type="EMBL" id="LSZQ01000063">
    <property type="protein sequence ID" value="KXU34473.1"/>
    <property type="molecule type" value="Genomic_DNA"/>
</dbReference>
<proteinExistence type="predicted"/>
<dbReference type="PANTHER" id="PTHR40446:SF2">
    <property type="entry name" value="N-ACETYLGLUCOSAMINE-1-PHOSPHODIESTER ALPHA-N-ACETYLGLUCOSAMINIDASE"/>
    <property type="match status" value="1"/>
</dbReference>
<organism evidence="2 3">
    <name type="scientific">Cephaloticoccus primus</name>
    <dbReference type="NCBI Taxonomy" id="1548207"/>
    <lineage>
        <taxon>Bacteria</taxon>
        <taxon>Pseudomonadati</taxon>
        <taxon>Verrucomicrobiota</taxon>
        <taxon>Opitutia</taxon>
        <taxon>Opitutales</taxon>
        <taxon>Opitutaceae</taxon>
        <taxon>Cephaloticoccus</taxon>
    </lineage>
</organism>
<protein>
    <recommendedName>
        <fullName evidence="1">Phosphodiester glycosidase domain-containing protein</fullName>
    </recommendedName>
</protein>
<gene>
    <name evidence="2" type="ORF">AXK11_08375</name>
</gene>
<accession>A0A139SIW1</accession>